<dbReference type="Proteomes" id="UP000174145">
    <property type="component" value="Segment"/>
</dbReference>
<proteinExistence type="predicted"/>
<dbReference type="RefSeq" id="YP_009001518.1">
    <property type="nucleotide sequence ID" value="NC_023426.1"/>
</dbReference>
<dbReference type="KEGG" id="vg:18263474"/>
<dbReference type="GeneID" id="18263474"/>
<sequence>MQNTLPTYDQIINKDNHYTYPRHWDSNNLYSKSIVLYNKHKFNKIYKKYNNIFKNNKDIYVKFKNLKSIHKLTFHKLYNNTYKYNNFNTLLHVEKLIYTNIYLIKLKYIILKSNNLYIILGAAYIVNYIFNKNGINIDDSNLLELIFNCIDLDSLDILNHIHIFRINILNNINKLINDIDDRIKMGIINYS</sequence>
<protein>
    <submittedName>
        <fullName evidence="1">Uncharacterized protein</fullName>
    </submittedName>
</protein>
<organism evidence="1 2">
    <name type="scientific">Alphaentomopoxvirus acuprea</name>
    <dbReference type="NCBI Taxonomy" id="62099"/>
    <lineage>
        <taxon>Viruses</taxon>
        <taxon>Varidnaviria</taxon>
        <taxon>Bamfordvirae</taxon>
        <taxon>Nucleocytoviricota</taxon>
        <taxon>Pokkesviricetes</taxon>
        <taxon>Chitovirales</taxon>
        <taxon>Poxviridae</taxon>
        <taxon>Entomopoxvirinae</taxon>
        <taxon>Alphaentomopoxvirus</taxon>
    </lineage>
</organism>
<evidence type="ECO:0000313" key="1">
    <source>
        <dbReference type="EMBL" id="BAO49405.1"/>
    </source>
</evidence>
<accession>W6JKU3</accession>
<dbReference type="EMBL" id="AP013055">
    <property type="protein sequence ID" value="BAO49405.1"/>
    <property type="molecule type" value="Genomic_DNA"/>
</dbReference>
<name>W6JKU3_9POXV</name>
<reference evidence="1 2" key="1">
    <citation type="journal article" date="2014" name="Virology">
        <title>The complete genome sequence of the Alphaentomopoxvirus Anomala cuprea entomopoxvirus, including its terminal hairpin loop sequences, suggests a potentially unique mode of apoptosis inhibition and mode of DNA replication.</title>
        <authorList>
            <person name="Mitsuhashi W."/>
            <person name="Miyamoto K."/>
            <person name="Wada S."/>
        </authorList>
    </citation>
    <scope>NUCLEOTIDE SEQUENCE [LARGE SCALE GENOMIC DNA]</scope>
    <source>
        <strain evidence="1">CV6M</strain>
    </source>
</reference>
<evidence type="ECO:0000313" key="2">
    <source>
        <dbReference type="Proteomes" id="UP000174145"/>
    </source>
</evidence>
<keyword evidence="2" id="KW-1185">Reference proteome</keyword>